<dbReference type="InterPro" id="IPR015813">
    <property type="entry name" value="Pyrv/PenolPyrv_kinase-like_dom"/>
</dbReference>
<dbReference type="InterPro" id="IPR022770">
    <property type="entry name" value="IucA/IucC-like_C"/>
</dbReference>
<evidence type="ECO:0000313" key="3">
    <source>
        <dbReference type="Proteomes" id="UP001518989"/>
    </source>
</evidence>
<dbReference type="PRINTS" id="PR01714">
    <property type="entry name" value="2FE2SRDCTASE"/>
</dbReference>
<dbReference type="Pfam" id="PF06276">
    <property type="entry name" value="FhuF"/>
    <property type="match status" value="1"/>
</dbReference>
<keyword evidence="3" id="KW-1185">Reference proteome</keyword>
<dbReference type="Proteomes" id="UP001518989">
    <property type="component" value="Unassembled WGS sequence"/>
</dbReference>
<name>A0ABS3KMG4_9PROT</name>
<dbReference type="EMBL" id="JACTNG010000002">
    <property type="protein sequence ID" value="MBO1078641.1"/>
    <property type="molecule type" value="Genomic_DNA"/>
</dbReference>
<accession>A0ABS3KMG4</accession>
<organism evidence="2 3">
    <name type="scientific">Roseomonas haemaphysalidis</name>
    <dbReference type="NCBI Taxonomy" id="2768162"/>
    <lineage>
        <taxon>Bacteria</taxon>
        <taxon>Pseudomonadati</taxon>
        <taxon>Pseudomonadota</taxon>
        <taxon>Alphaproteobacteria</taxon>
        <taxon>Acetobacterales</taxon>
        <taxon>Roseomonadaceae</taxon>
        <taxon>Roseomonas</taxon>
    </lineage>
</organism>
<comment type="caution">
    <text evidence="2">The sequence shown here is derived from an EMBL/GenBank/DDBJ whole genome shotgun (WGS) entry which is preliminary data.</text>
</comment>
<dbReference type="RefSeq" id="WP_207416053.1">
    <property type="nucleotide sequence ID" value="NZ_CP061178.1"/>
</dbReference>
<reference evidence="2 3" key="1">
    <citation type="submission" date="2020-09" db="EMBL/GenBank/DDBJ databases">
        <title>Roseomonas.</title>
        <authorList>
            <person name="Zhu W."/>
        </authorList>
    </citation>
    <scope>NUCLEOTIDE SEQUENCE [LARGE SCALE GENOMIC DNA]</scope>
    <source>
        <strain evidence="2 3">573</strain>
    </source>
</reference>
<sequence length="243" mass="25613">MTPDIDALLTGPLSFAHGYLALVPGDGEVIRGSQLRRPEVLRTLLDRYCQQFGEADRRAGVSMWMQSYAVRLVYPVLAANLMAGRDLPLALDDVTLLVGPEGGPRGFVLPHAGGAVAARGMARFAPLVRDHLAPLIEALSAADRITPRLAWSNVGVRIAGTVDLARRAGRLGAEAEQDAAMLLGSASWPDGWANPVHEPLRAPPGGGPAQRRVCCLRYLLPGFAGCGASCPVPGGRAEAREAA</sequence>
<dbReference type="NCBIfam" id="TIGR03951">
    <property type="entry name" value="Fe_III_red_FhuF"/>
    <property type="match status" value="1"/>
</dbReference>
<dbReference type="SUPFAM" id="SSF51621">
    <property type="entry name" value="Phosphoenolpyruvate/pyruvate domain"/>
    <property type="match status" value="1"/>
</dbReference>
<gene>
    <name evidence="2" type="primary">fhuF</name>
    <name evidence="2" type="ORF">IAI61_06330</name>
</gene>
<dbReference type="InterPro" id="IPR008090">
    <property type="entry name" value="Fe_iron_reduct"/>
</dbReference>
<proteinExistence type="predicted"/>
<evidence type="ECO:0000259" key="1">
    <source>
        <dbReference type="Pfam" id="PF06276"/>
    </source>
</evidence>
<feature type="domain" description="Aerobactin siderophore biosynthesis IucA/IucC-like C-terminal" evidence="1">
    <location>
        <begin position="62"/>
        <end position="195"/>
    </location>
</feature>
<protein>
    <submittedName>
        <fullName evidence="2">Siderophore-iron reductase FhuF</fullName>
    </submittedName>
</protein>
<evidence type="ECO:0000313" key="2">
    <source>
        <dbReference type="EMBL" id="MBO1078641.1"/>
    </source>
</evidence>